<dbReference type="EMBL" id="UASD01000010">
    <property type="protein sequence ID" value="SPX19495.1"/>
    <property type="molecule type" value="Genomic_DNA"/>
</dbReference>
<organism evidence="2 3">
    <name type="scientific">Escherichia coli</name>
    <dbReference type="NCBI Taxonomy" id="562"/>
    <lineage>
        <taxon>Bacteria</taxon>
        <taxon>Pseudomonadati</taxon>
        <taxon>Pseudomonadota</taxon>
        <taxon>Gammaproteobacteria</taxon>
        <taxon>Enterobacterales</taxon>
        <taxon>Enterobacteriaceae</taxon>
        <taxon>Escherichia</taxon>
    </lineage>
</organism>
<dbReference type="AlphaFoldDB" id="A0A2X1NC65"/>
<evidence type="ECO:0000313" key="3">
    <source>
        <dbReference type="Proteomes" id="UP000250780"/>
    </source>
</evidence>
<evidence type="ECO:0000313" key="2">
    <source>
        <dbReference type="EMBL" id="SPX19495.1"/>
    </source>
</evidence>
<evidence type="ECO:0000256" key="1">
    <source>
        <dbReference type="SAM" id="MobiDB-lite"/>
    </source>
</evidence>
<reference evidence="2 3" key="1">
    <citation type="submission" date="2018-06" db="EMBL/GenBank/DDBJ databases">
        <authorList>
            <consortium name="Pathogen Informatics"/>
            <person name="Doyle S."/>
        </authorList>
    </citation>
    <scope>NUCLEOTIDE SEQUENCE [LARGE SCALE GENOMIC DNA]</scope>
    <source>
        <strain evidence="2 3">NCTC9073</strain>
    </source>
</reference>
<proteinExistence type="predicted"/>
<protein>
    <submittedName>
        <fullName evidence="2">Putative oxidoreductase subunit</fullName>
    </submittedName>
</protein>
<feature type="region of interest" description="Disordered" evidence="1">
    <location>
        <begin position="1"/>
        <end position="24"/>
    </location>
</feature>
<dbReference type="Proteomes" id="UP000250780">
    <property type="component" value="Unassembled WGS sequence"/>
</dbReference>
<sequence>MPAVKFNGSEHGRGSTQLFSGQEEAPALAYHDGERVRFAVAIEGENNIRAGVRYRLNEQHQFVEC</sequence>
<accession>A0A2X1NC65</accession>
<name>A0A2X1NC65_ECOLX</name>
<gene>
    <name evidence="2" type="ORF">NCTC9073_05630</name>
</gene>